<dbReference type="Pfam" id="PF08281">
    <property type="entry name" value="Sigma70_r4_2"/>
    <property type="match status" value="1"/>
</dbReference>
<dbReference type="Pfam" id="PF04542">
    <property type="entry name" value="Sigma70_r2"/>
    <property type="match status" value="1"/>
</dbReference>
<keyword evidence="4 6" id="KW-0238">DNA-binding</keyword>
<dbReference type="InterPro" id="IPR013324">
    <property type="entry name" value="RNA_pol_sigma_r3/r4-like"/>
</dbReference>
<sequence>MRREEFERYITENQERFYRLSFSYTHNPDAALDIVQEAVLKGIAKFSTLRNPQYMQTWFYRILVNECVSWYRRHGKVLPMETAVLEERGPGTMEDPQAVQAAVMDLRHALKALDPKLRAVVELRFFEDMKLEEIAAIMHMNLSTVKSRLYKALKLLRLDLEEE</sequence>
<reference evidence="9 10" key="1">
    <citation type="submission" date="2018-06" db="EMBL/GenBank/DDBJ databases">
        <title>Noncontiguous genome sequence of Ruminococcaceae bacterium ASD2818.</title>
        <authorList>
            <person name="Chaplin A.V."/>
            <person name="Sokolova S.R."/>
            <person name="Kochetkova T.O."/>
            <person name="Goltsov A.Y."/>
            <person name="Trofimov D.Y."/>
            <person name="Efimov B.A."/>
        </authorList>
    </citation>
    <scope>NUCLEOTIDE SEQUENCE [LARGE SCALE GENOMIC DNA]</scope>
    <source>
        <strain evidence="9 10">ASD2818</strain>
    </source>
</reference>
<dbReference type="InterPro" id="IPR013249">
    <property type="entry name" value="RNA_pol_sigma70_r4_t2"/>
</dbReference>
<comment type="caution">
    <text evidence="9">The sequence shown here is derived from an EMBL/GenBank/DDBJ whole genome shotgun (WGS) entry which is preliminary data.</text>
</comment>
<evidence type="ECO:0000256" key="5">
    <source>
        <dbReference type="ARBA" id="ARBA00023163"/>
    </source>
</evidence>
<comment type="similarity">
    <text evidence="1 6">Belongs to the sigma-70 factor family. ECF subfamily.</text>
</comment>
<feature type="domain" description="RNA polymerase sigma factor 70 region 4 type 2" evidence="8">
    <location>
        <begin position="105"/>
        <end position="156"/>
    </location>
</feature>
<dbReference type="InterPro" id="IPR039425">
    <property type="entry name" value="RNA_pol_sigma-70-like"/>
</dbReference>
<evidence type="ECO:0000256" key="2">
    <source>
        <dbReference type="ARBA" id="ARBA00023015"/>
    </source>
</evidence>
<dbReference type="InterPro" id="IPR036388">
    <property type="entry name" value="WH-like_DNA-bd_sf"/>
</dbReference>
<evidence type="ECO:0000313" key="10">
    <source>
        <dbReference type="Proteomes" id="UP000249377"/>
    </source>
</evidence>
<dbReference type="PANTHER" id="PTHR43133:SF60">
    <property type="entry name" value="RNA POLYMERASE SIGMA FACTOR SIGV"/>
    <property type="match status" value="1"/>
</dbReference>
<dbReference type="GO" id="GO:0006352">
    <property type="term" value="P:DNA-templated transcription initiation"/>
    <property type="evidence" value="ECO:0007669"/>
    <property type="project" value="InterPro"/>
</dbReference>
<dbReference type="SUPFAM" id="SSF88659">
    <property type="entry name" value="Sigma3 and sigma4 domains of RNA polymerase sigma factors"/>
    <property type="match status" value="1"/>
</dbReference>
<protein>
    <recommendedName>
        <fullName evidence="6">RNA polymerase sigma factor</fullName>
    </recommendedName>
</protein>
<dbReference type="InterPro" id="IPR014284">
    <property type="entry name" value="RNA_pol_sigma-70_dom"/>
</dbReference>
<evidence type="ECO:0000259" key="7">
    <source>
        <dbReference type="Pfam" id="PF04542"/>
    </source>
</evidence>
<keyword evidence="3 6" id="KW-0731">Sigma factor</keyword>
<dbReference type="CDD" id="cd06171">
    <property type="entry name" value="Sigma70_r4"/>
    <property type="match status" value="1"/>
</dbReference>
<evidence type="ECO:0000259" key="8">
    <source>
        <dbReference type="Pfam" id="PF08281"/>
    </source>
</evidence>
<keyword evidence="2 6" id="KW-0805">Transcription regulation</keyword>
<dbReference type="NCBIfam" id="TIGR02937">
    <property type="entry name" value="sigma70-ECF"/>
    <property type="match status" value="1"/>
</dbReference>
<proteinExistence type="inferred from homology"/>
<gene>
    <name evidence="9" type="ORF">DPQ25_04520</name>
</gene>
<dbReference type="AlphaFoldDB" id="A0A328UKP1"/>
<dbReference type="EMBL" id="QLYR01000001">
    <property type="protein sequence ID" value="RAQ30750.1"/>
    <property type="molecule type" value="Genomic_DNA"/>
</dbReference>
<dbReference type="Gene3D" id="1.10.10.10">
    <property type="entry name" value="Winged helix-like DNA-binding domain superfamily/Winged helix DNA-binding domain"/>
    <property type="match status" value="1"/>
</dbReference>
<dbReference type="PANTHER" id="PTHR43133">
    <property type="entry name" value="RNA POLYMERASE ECF-TYPE SIGMA FACTO"/>
    <property type="match status" value="1"/>
</dbReference>
<dbReference type="InterPro" id="IPR000838">
    <property type="entry name" value="RNA_pol_sigma70_ECF_CS"/>
</dbReference>
<evidence type="ECO:0000313" key="9">
    <source>
        <dbReference type="EMBL" id="RAQ30750.1"/>
    </source>
</evidence>
<dbReference type="Gene3D" id="1.10.1740.10">
    <property type="match status" value="1"/>
</dbReference>
<dbReference type="Proteomes" id="UP000249377">
    <property type="component" value="Unassembled WGS sequence"/>
</dbReference>
<dbReference type="GO" id="GO:0006950">
    <property type="term" value="P:response to stress"/>
    <property type="evidence" value="ECO:0007669"/>
    <property type="project" value="UniProtKB-ARBA"/>
</dbReference>
<dbReference type="SUPFAM" id="SSF88946">
    <property type="entry name" value="Sigma2 domain of RNA polymerase sigma factors"/>
    <property type="match status" value="1"/>
</dbReference>
<name>A0A328UKP1_9FIRM</name>
<keyword evidence="5 6" id="KW-0804">Transcription</keyword>
<dbReference type="RefSeq" id="WP_112331944.1">
    <property type="nucleotide sequence ID" value="NZ_QLYR01000001.1"/>
</dbReference>
<evidence type="ECO:0000256" key="1">
    <source>
        <dbReference type="ARBA" id="ARBA00010641"/>
    </source>
</evidence>
<dbReference type="GO" id="GO:0003677">
    <property type="term" value="F:DNA binding"/>
    <property type="evidence" value="ECO:0007669"/>
    <property type="project" value="UniProtKB-KW"/>
</dbReference>
<evidence type="ECO:0000256" key="3">
    <source>
        <dbReference type="ARBA" id="ARBA00023082"/>
    </source>
</evidence>
<accession>A0A328UKP1</accession>
<feature type="domain" description="RNA polymerase sigma-70 region 2" evidence="7">
    <location>
        <begin position="10"/>
        <end position="76"/>
    </location>
</feature>
<organism evidence="9 10">
    <name type="scientific">Hydrogeniiclostridium mannosilyticum</name>
    <dbReference type="NCBI Taxonomy" id="2764322"/>
    <lineage>
        <taxon>Bacteria</taxon>
        <taxon>Bacillati</taxon>
        <taxon>Bacillota</taxon>
        <taxon>Clostridia</taxon>
        <taxon>Eubacteriales</taxon>
        <taxon>Acutalibacteraceae</taxon>
        <taxon>Hydrogeniiclostridium</taxon>
    </lineage>
</organism>
<dbReference type="GO" id="GO:0016987">
    <property type="term" value="F:sigma factor activity"/>
    <property type="evidence" value="ECO:0007669"/>
    <property type="project" value="UniProtKB-KW"/>
</dbReference>
<keyword evidence="10" id="KW-1185">Reference proteome</keyword>
<dbReference type="InterPro" id="IPR007627">
    <property type="entry name" value="RNA_pol_sigma70_r2"/>
</dbReference>
<dbReference type="InterPro" id="IPR013325">
    <property type="entry name" value="RNA_pol_sigma_r2"/>
</dbReference>
<evidence type="ECO:0000256" key="4">
    <source>
        <dbReference type="ARBA" id="ARBA00023125"/>
    </source>
</evidence>
<evidence type="ECO:0000256" key="6">
    <source>
        <dbReference type="RuleBase" id="RU000716"/>
    </source>
</evidence>
<dbReference type="PROSITE" id="PS01063">
    <property type="entry name" value="SIGMA70_ECF"/>
    <property type="match status" value="1"/>
</dbReference>